<dbReference type="EMBL" id="LSRQ01003421">
    <property type="protein sequence ID" value="OAY71573.1"/>
    <property type="molecule type" value="Genomic_DNA"/>
</dbReference>
<dbReference type="GO" id="GO:0003677">
    <property type="term" value="F:DNA binding"/>
    <property type="evidence" value="ECO:0007669"/>
    <property type="project" value="UniProtKB-KW"/>
</dbReference>
<dbReference type="Pfam" id="PF00847">
    <property type="entry name" value="AP2"/>
    <property type="match status" value="1"/>
</dbReference>
<gene>
    <name evidence="10" type="ORF">ACMD2_08506</name>
</gene>
<dbReference type="SMART" id="SM00380">
    <property type="entry name" value="AP2"/>
    <property type="match status" value="1"/>
</dbReference>
<feature type="region of interest" description="Disordered" evidence="8">
    <location>
        <begin position="1"/>
        <end position="95"/>
    </location>
</feature>
<comment type="caution">
    <text evidence="10">The sequence shown here is derived from an EMBL/GenBank/DDBJ whole genome shotgun (WGS) entry which is preliminary data.</text>
</comment>
<dbReference type="FunFam" id="3.30.730.10:FF:000001">
    <property type="entry name" value="Ethylene-responsive transcription factor 2"/>
    <property type="match status" value="1"/>
</dbReference>
<dbReference type="InterPro" id="IPR016177">
    <property type="entry name" value="DNA-bd_dom_sf"/>
</dbReference>
<proteinExistence type="inferred from homology"/>
<keyword evidence="4" id="KW-0010">Activator</keyword>
<name>A0A199V3M1_ANACO</name>
<dbReference type="PANTHER" id="PTHR31985">
    <property type="entry name" value="ETHYLENE-RESPONSIVE TRANSCRIPTION FACTOR ERF042-RELATED"/>
    <property type="match status" value="1"/>
</dbReference>
<feature type="compositionally biased region" description="Basic and acidic residues" evidence="8">
    <location>
        <begin position="81"/>
        <end position="91"/>
    </location>
</feature>
<dbReference type="PRINTS" id="PR00367">
    <property type="entry name" value="ETHRSPELEMNT"/>
</dbReference>
<dbReference type="InterPro" id="IPR051032">
    <property type="entry name" value="AP2/ERF_TF_ERF_subfamily"/>
</dbReference>
<protein>
    <submittedName>
        <fullName evidence="10">Ethylene-responsive transcription factor ERF034</fullName>
    </submittedName>
</protein>
<dbReference type="PANTHER" id="PTHR31985:SF130">
    <property type="entry name" value="ETHYLENE-RESPONSIVE TRANSCRIPTION FACTOR ERF034"/>
    <property type="match status" value="1"/>
</dbReference>
<keyword evidence="2" id="KW-0805">Transcription regulation</keyword>
<feature type="domain" description="AP2/ERF" evidence="9">
    <location>
        <begin position="93"/>
        <end position="150"/>
    </location>
</feature>
<evidence type="ECO:0000256" key="7">
    <source>
        <dbReference type="ARBA" id="ARBA00024343"/>
    </source>
</evidence>
<evidence type="ECO:0000256" key="8">
    <source>
        <dbReference type="SAM" id="MobiDB-lite"/>
    </source>
</evidence>
<dbReference type="AlphaFoldDB" id="A0A199V3M1"/>
<sequence length="274" mass="28746">MQPPARSLLPKMEETTTSSSSSSSSSLSSSSSSSSVSASPNNVPRDLPQLLLSASKSQKKHAKKSRAKRPPPAQPSGGSPEPRKRSSDGKHPVYRGVRMRSWGKWVSEIREPRKKSRIWLGTFPTAEMAARAHDVAALAIKGPSAHLNFPDIAHDLPRPVTASPKDIQAAAAAAAAAAATAGTLGPMGLETAGPSPAHDDILRPIDRPDSAAADDDASLFALPDLLLDLRDGFGFNSPWVTATVALAEDVDIGDCVCGGGGGVEFRIEEPYLWG</sequence>
<dbReference type="InterPro" id="IPR036955">
    <property type="entry name" value="AP2/ERF_dom_sf"/>
</dbReference>
<feature type="compositionally biased region" description="Low complexity" evidence="8">
    <location>
        <begin position="18"/>
        <end position="39"/>
    </location>
</feature>
<evidence type="ECO:0000256" key="2">
    <source>
        <dbReference type="ARBA" id="ARBA00023015"/>
    </source>
</evidence>
<dbReference type="CDD" id="cd00018">
    <property type="entry name" value="AP2"/>
    <property type="match status" value="1"/>
</dbReference>
<dbReference type="GO" id="GO:0003700">
    <property type="term" value="F:DNA-binding transcription factor activity"/>
    <property type="evidence" value="ECO:0007669"/>
    <property type="project" value="InterPro"/>
</dbReference>
<dbReference type="InterPro" id="IPR001471">
    <property type="entry name" value="AP2/ERF_dom"/>
</dbReference>
<reference evidence="10 11" key="1">
    <citation type="journal article" date="2016" name="DNA Res.">
        <title>The draft genome of MD-2 pineapple using hybrid error correction of long reads.</title>
        <authorList>
            <person name="Redwan R.M."/>
            <person name="Saidin A."/>
            <person name="Kumar S.V."/>
        </authorList>
    </citation>
    <scope>NUCLEOTIDE SEQUENCE [LARGE SCALE GENOMIC DNA]</scope>
    <source>
        <strain evidence="11">cv. MD2</strain>
        <tissue evidence="10">Leaf</tissue>
    </source>
</reference>
<evidence type="ECO:0000256" key="5">
    <source>
        <dbReference type="ARBA" id="ARBA00023163"/>
    </source>
</evidence>
<feature type="compositionally biased region" description="Low complexity" evidence="8">
    <location>
        <begin position="47"/>
        <end position="56"/>
    </location>
</feature>
<evidence type="ECO:0000256" key="1">
    <source>
        <dbReference type="ARBA" id="ARBA00004123"/>
    </source>
</evidence>
<dbReference type="SUPFAM" id="SSF54171">
    <property type="entry name" value="DNA-binding domain"/>
    <property type="match status" value="1"/>
</dbReference>
<comment type="subcellular location">
    <subcellularLocation>
        <location evidence="1">Nucleus</location>
    </subcellularLocation>
</comment>
<evidence type="ECO:0000259" key="9">
    <source>
        <dbReference type="PROSITE" id="PS51032"/>
    </source>
</evidence>
<accession>A0A199V3M1</accession>
<dbReference type="Proteomes" id="UP000092600">
    <property type="component" value="Unassembled WGS sequence"/>
</dbReference>
<keyword evidence="6" id="KW-0539">Nucleus</keyword>
<dbReference type="PROSITE" id="PS51032">
    <property type="entry name" value="AP2_ERF"/>
    <property type="match status" value="1"/>
</dbReference>
<evidence type="ECO:0000313" key="10">
    <source>
        <dbReference type="EMBL" id="OAY71573.1"/>
    </source>
</evidence>
<dbReference type="GO" id="GO:0005634">
    <property type="term" value="C:nucleus"/>
    <property type="evidence" value="ECO:0007669"/>
    <property type="project" value="UniProtKB-SubCell"/>
</dbReference>
<comment type="similarity">
    <text evidence="7">Belongs to the AP2/ERF transcription factor family. ERF subfamily.</text>
</comment>
<feature type="compositionally biased region" description="Basic residues" evidence="8">
    <location>
        <begin position="57"/>
        <end position="69"/>
    </location>
</feature>
<evidence type="ECO:0000256" key="4">
    <source>
        <dbReference type="ARBA" id="ARBA00023159"/>
    </source>
</evidence>
<dbReference type="STRING" id="4615.A0A199V3M1"/>
<evidence type="ECO:0000256" key="6">
    <source>
        <dbReference type="ARBA" id="ARBA00023242"/>
    </source>
</evidence>
<keyword evidence="5" id="KW-0804">Transcription</keyword>
<dbReference type="Gene3D" id="3.30.730.10">
    <property type="entry name" value="AP2/ERF domain"/>
    <property type="match status" value="1"/>
</dbReference>
<evidence type="ECO:0000313" key="11">
    <source>
        <dbReference type="Proteomes" id="UP000092600"/>
    </source>
</evidence>
<keyword evidence="3" id="KW-0238">DNA-binding</keyword>
<organism evidence="10 11">
    <name type="scientific">Ananas comosus</name>
    <name type="common">Pineapple</name>
    <name type="synonym">Ananas ananas</name>
    <dbReference type="NCBI Taxonomy" id="4615"/>
    <lineage>
        <taxon>Eukaryota</taxon>
        <taxon>Viridiplantae</taxon>
        <taxon>Streptophyta</taxon>
        <taxon>Embryophyta</taxon>
        <taxon>Tracheophyta</taxon>
        <taxon>Spermatophyta</taxon>
        <taxon>Magnoliopsida</taxon>
        <taxon>Liliopsida</taxon>
        <taxon>Poales</taxon>
        <taxon>Bromeliaceae</taxon>
        <taxon>Bromelioideae</taxon>
        <taxon>Ananas</taxon>
    </lineage>
</organism>
<evidence type="ECO:0000256" key="3">
    <source>
        <dbReference type="ARBA" id="ARBA00023125"/>
    </source>
</evidence>